<evidence type="ECO:0000259" key="1">
    <source>
        <dbReference type="Pfam" id="PF03413"/>
    </source>
</evidence>
<evidence type="ECO:0000313" key="3">
    <source>
        <dbReference type="Proteomes" id="UP000095672"/>
    </source>
</evidence>
<sequence length="127" mass="13902">MISGHIFCHALWSAIVKLNHKSTSTAVLLTFAFACAAGFGVPSQASVWQPAADPVRSAPLQRWSPTQRGEVSRDQAAAIVKRRFGGKILAVSEVQKNGRSMYRVKGLSEKSQVYVVYVDKQSGRIVR</sequence>
<dbReference type="AlphaFoldDB" id="A0A1C9WBP3"/>
<dbReference type="Proteomes" id="UP000095672">
    <property type="component" value="Chromosome"/>
</dbReference>
<gene>
    <name evidence="2" type="ORF">AUP74_03213</name>
</gene>
<dbReference type="PATRIC" id="fig|1769779.3.peg.3196"/>
<dbReference type="STRING" id="1769779.AUP74_03213"/>
<feature type="domain" description="PepSY" evidence="1">
    <location>
        <begin position="71"/>
        <end position="126"/>
    </location>
</feature>
<evidence type="ECO:0000313" key="2">
    <source>
        <dbReference type="EMBL" id="AOS98579.1"/>
    </source>
</evidence>
<dbReference type="Pfam" id="PF03413">
    <property type="entry name" value="PepSY"/>
    <property type="match status" value="1"/>
</dbReference>
<reference evidence="3" key="1">
    <citation type="submission" date="2016-01" db="EMBL/GenBank/DDBJ databases">
        <title>Complete genome sequence of Microbulbifer sp. CCB-MM1, a halophile isolated from Matang Mangrove Forest, Perak.</title>
        <authorList>
            <person name="Moh T.H."/>
            <person name="Dinesh B."/>
            <person name="Lau N.-S."/>
            <person name="Go F."/>
            <person name="Alexander Chong S.-C."/>
        </authorList>
    </citation>
    <scope>NUCLEOTIDE SEQUENCE [LARGE SCALE GENOMIC DNA]</scope>
    <source>
        <strain evidence="3">CCB-MM1</strain>
    </source>
</reference>
<dbReference type="InterPro" id="IPR025711">
    <property type="entry name" value="PepSY"/>
</dbReference>
<dbReference type="KEGG" id="micc:AUP74_03213"/>
<dbReference type="EMBL" id="CP014143">
    <property type="protein sequence ID" value="AOS98579.1"/>
    <property type="molecule type" value="Genomic_DNA"/>
</dbReference>
<proteinExistence type="predicted"/>
<protein>
    <submittedName>
        <fullName evidence="2">Peptidase propeptide and YPEB domain protein</fullName>
    </submittedName>
</protein>
<keyword evidence="3" id="KW-1185">Reference proteome</keyword>
<organism evidence="2 3">
    <name type="scientific">Microbulbifer aggregans</name>
    <dbReference type="NCBI Taxonomy" id="1769779"/>
    <lineage>
        <taxon>Bacteria</taxon>
        <taxon>Pseudomonadati</taxon>
        <taxon>Pseudomonadota</taxon>
        <taxon>Gammaproteobacteria</taxon>
        <taxon>Cellvibrionales</taxon>
        <taxon>Microbulbiferaceae</taxon>
        <taxon>Microbulbifer</taxon>
    </lineage>
</organism>
<dbReference type="Gene3D" id="3.10.450.40">
    <property type="match status" value="1"/>
</dbReference>
<accession>A0A1C9WBP3</accession>
<name>A0A1C9WBP3_9GAMM</name>